<dbReference type="InterPro" id="IPR001328">
    <property type="entry name" value="Pept_tRNA_hydro"/>
</dbReference>
<dbReference type="SUPFAM" id="SSF53178">
    <property type="entry name" value="Peptidyl-tRNA hydrolase-like"/>
    <property type="match status" value="1"/>
</dbReference>
<evidence type="ECO:0000313" key="4">
    <source>
        <dbReference type="EMBL" id="AFM13348.1"/>
    </source>
</evidence>
<evidence type="ECO:0000313" key="5">
    <source>
        <dbReference type="Proteomes" id="UP000006048"/>
    </source>
</evidence>
<dbReference type="HOGENOM" id="CLU_062456_4_1_12"/>
<organism evidence="4 5">
    <name type="scientific">Turneriella parva (strain ATCC BAA-1111 / DSM 21527 / NCTC 11395 / H)</name>
    <name type="common">Leptospira parva</name>
    <dbReference type="NCBI Taxonomy" id="869212"/>
    <lineage>
        <taxon>Bacteria</taxon>
        <taxon>Pseudomonadati</taxon>
        <taxon>Spirochaetota</taxon>
        <taxon>Spirochaetia</taxon>
        <taxon>Leptospirales</taxon>
        <taxon>Leptospiraceae</taxon>
        <taxon>Turneriella</taxon>
    </lineage>
</organism>
<dbReference type="GO" id="GO:0000049">
    <property type="term" value="F:tRNA binding"/>
    <property type="evidence" value="ECO:0007669"/>
    <property type="project" value="UniProtKB-KW"/>
</dbReference>
<keyword evidence="3" id="KW-0694">RNA-binding</keyword>
<evidence type="ECO:0000256" key="1">
    <source>
        <dbReference type="ARBA" id="ARBA00022555"/>
    </source>
</evidence>
<sequence length="209" mass="23091">MALSNLKLVIGLGNPGDRYMNNRKNIGFKVVDVLANNTGIQIKTKKKKSLLGQGDFEGHDIVLLKPQTFMDLSGEAVLYIASFLRVQVANIIVVHDDITLKYGEVVVAQGPPEIPNIGVESIARGLKSDKFVRIRMGVGPVKIRGKEFPNPKENEIKAFMLSDFTLEENMKIIEVINDAEAALRSILTQDIKDVLARFKLGAKFSKNNA</sequence>
<dbReference type="EMBL" id="CP002959">
    <property type="protein sequence ID" value="AFM13348.1"/>
    <property type="molecule type" value="Genomic_DNA"/>
</dbReference>
<reference evidence="4 5" key="1">
    <citation type="submission" date="2012-06" db="EMBL/GenBank/DDBJ databases">
        <title>The complete chromosome of genome of Turneriella parva DSM 21527.</title>
        <authorList>
            <consortium name="US DOE Joint Genome Institute (JGI-PGF)"/>
            <person name="Lucas S."/>
            <person name="Han J."/>
            <person name="Lapidus A."/>
            <person name="Bruce D."/>
            <person name="Goodwin L."/>
            <person name="Pitluck S."/>
            <person name="Peters L."/>
            <person name="Kyrpides N."/>
            <person name="Mavromatis K."/>
            <person name="Ivanova N."/>
            <person name="Mikhailova N."/>
            <person name="Chertkov O."/>
            <person name="Detter J.C."/>
            <person name="Tapia R."/>
            <person name="Han C."/>
            <person name="Land M."/>
            <person name="Hauser L."/>
            <person name="Markowitz V."/>
            <person name="Cheng J.-F."/>
            <person name="Hugenholtz P."/>
            <person name="Woyke T."/>
            <person name="Wu D."/>
            <person name="Gronow S."/>
            <person name="Wellnitz S."/>
            <person name="Brambilla E."/>
            <person name="Klenk H.-P."/>
            <person name="Eisen J.A."/>
        </authorList>
    </citation>
    <scope>NUCLEOTIDE SEQUENCE [LARGE SCALE GENOMIC DNA]</scope>
    <source>
        <strain evidence="5">ATCC BAA-1111 / DSM 21527 / NCTC 11395 / H</strain>
    </source>
</reference>
<accession>I4B7U1</accession>
<dbReference type="NCBIfam" id="TIGR00447">
    <property type="entry name" value="pth"/>
    <property type="match status" value="1"/>
</dbReference>
<keyword evidence="2 4" id="KW-0378">Hydrolase</keyword>
<keyword evidence="1" id="KW-0820">tRNA-binding</keyword>
<dbReference type="OrthoDB" id="9800507at2"/>
<evidence type="ECO:0000256" key="3">
    <source>
        <dbReference type="ARBA" id="ARBA00022884"/>
    </source>
</evidence>
<name>I4B7U1_TURPD</name>
<dbReference type="Proteomes" id="UP000006048">
    <property type="component" value="Chromosome"/>
</dbReference>
<dbReference type="STRING" id="869212.Turpa_2709"/>
<protein>
    <submittedName>
        <fullName evidence="4">Peptidyl-tRNA hydrolase</fullName>
    </submittedName>
</protein>
<dbReference type="PATRIC" id="fig|869212.3.peg.2730"/>
<dbReference type="GO" id="GO:0004045">
    <property type="term" value="F:peptidyl-tRNA hydrolase activity"/>
    <property type="evidence" value="ECO:0007669"/>
    <property type="project" value="InterPro"/>
</dbReference>
<evidence type="ECO:0000256" key="2">
    <source>
        <dbReference type="ARBA" id="ARBA00022801"/>
    </source>
</evidence>
<dbReference type="RefSeq" id="WP_014803850.1">
    <property type="nucleotide sequence ID" value="NC_018020.1"/>
</dbReference>
<dbReference type="Gene3D" id="3.40.50.1470">
    <property type="entry name" value="Peptidyl-tRNA hydrolase"/>
    <property type="match status" value="1"/>
</dbReference>
<gene>
    <name evidence="4" type="ordered locus">Turpa_2709</name>
</gene>
<dbReference type="AlphaFoldDB" id="I4B7U1"/>
<keyword evidence="5" id="KW-1185">Reference proteome</keyword>
<dbReference type="CDD" id="cd00462">
    <property type="entry name" value="PTH"/>
    <property type="match status" value="1"/>
</dbReference>
<dbReference type="Pfam" id="PF01195">
    <property type="entry name" value="Pept_tRNA_hydro"/>
    <property type="match status" value="1"/>
</dbReference>
<dbReference type="KEGG" id="tpx:Turpa_2709"/>
<dbReference type="PANTHER" id="PTHR17224:SF1">
    <property type="entry name" value="PEPTIDYL-TRNA HYDROLASE"/>
    <property type="match status" value="1"/>
</dbReference>
<dbReference type="PANTHER" id="PTHR17224">
    <property type="entry name" value="PEPTIDYL-TRNA HYDROLASE"/>
    <property type="match status" value="1"/>
</dbReference>
<proteinExistence type="predicted"/>
<dbReference type="InterPro" id="IPR036416">
    <property type="entry name" value="Pept_tRNA_hydro_sf"/>
</dbReference>